<reference evidence="4" key="1">
    <citation type="submission" date="2020-11" db="EMBL/GenBank/DDBJ databases">
        <authorList>
            <consortium name="DOE Joint Genome Institute"/>
            <person name="Ahrendt S."/>
            <person name="Riley R."/>
            <person name="Andreopoulos W."/>
            <person name="Labutti K."/>
            <person name="Pangilinan J."/>
            <person name="Ruiz-Duenas F.J."/>
            <person name="Barrasa J.M."/>
            <person name="Sanchez-Garcia M."/>
            <person name="Camarero S."/>
            <person name="Miyauchi S."/>
            <person name="Serrano A."/>
            <person name="Linde D."/>
            <person name="Babiker R."/>
            <person name="Drula E."/>
            <person name="Ayuso-Fernandez I."/>
            <person name="Pacheco R."/>
            <person name="Padilla G."/>
            <person name="Ferreira P."/>
            <person name="Barriuso J."/>
            <person name="Kellner H."/>
            <person name="Castanera R."/>
            <person name="Alfaro M."/>
            <person name="Ramirez L."/>
            <person name="Pisabarro A.G."/>
            <person name="Kuo A."/>
            <person name="Tritt A."/>
            <person name="Lipzen A."/>
            <person name="He G."/>
            <person name="Yan M."/>
            <person name="Ng V."/>
            <person name="Cullen D."/>
            <person name="Martin F."/>
            <person name="Rosso M.-N."/>
            <person name="Henrissat B."/>
            <person name="Hibbett D."/>
            <person name="Martinez A.T."/>
            <person name="Grigoriev I.V."/>
        </authorList>
    </citation>
    <scope>NUCLEOTIDE SEQUENCE</scope>
    <source>
        <strain evidence="4">CBS 506.95</strain>
    </source>
</reference>
<dbReference type="AlphaFoldDB" id="A0A9P6JQY3"/>
<evidence type="ECO:0000256" key="2">
    <source>
        <dbReference type="ARBA" id="ARBA00023002"/>
    </source>
</evidence>
<gene>
    <name evidence="4" type="ORF">CPB83DRAFT_187384</name>
</gene>
<sequence>MDQIPALDLFSLKGDTVLITGATRGIGAACAIALAQAGASLVIVVRPRLAKGSIDEAGVEEAKAVKVEDAKEKPNEGKENEAKENKDPAIIAEILTASPRTKREQLYVIECDLGNMEDVKSLFPRALQLLPSQEAQINILVNCAGIQRRNKAVDFEEADWDDVSIDFFYFCDFRFLDRFSFFFSP</sequence>
<dbReference type="EMBL" id="MU157841">
    <property type="protein sequence ID" value="KAF9530177.1"/>
    <property type="molecule type" value="Genomic_DNA"/>
</dbReference>
<dbReference type="InterPro" id="IPR002347">
    <property type="entry name" value="SDR_fam"/>
</dbReference>
<dbReference type="Pfam" id="PF00106">
    <property type="entry name" value="adh_short"/>
    <property type="match status" value="1"/>
</dbReference>
<dbReference type="PANTHER" id="PTHR44196:SF1">
    <property type="entry name" value="DEHYDROGENASE_REDUCTASE SDR FAMILY MEMBER 7B"/>
    <property type="match status" value="1"/>
</dbReference>
<dbReference type="OrthoDB" id="294295at2759"/>
<dbReference type="GO" id="GO:0016020">
    <property type="term" value="C:membrane"/>
    <property type="evidence" value="ECO:0007669"/>
    <property type="project" value="TreeGrafter"/>
</dbReference>
<accession>A0A9P6JQY3</accession>
<keyword evidence="5" id="KW-1185">Reference proteome</keyword>
<name>A0A9P6JQY3_9AGAR</name>
<protein>
    <submittedName>
        <fullName evidence="4">Uncharacterized protein</fullName>
    </submittedName>
</protein>
<dbReference type="GO" id="GO:0016491">
    <property type="term" value="F:oxidoreductase activity"/>
    <property type="evidence" value="ECO:0007669"/>
    <property type="project" value="UniProtKB-KW"/>
</dbReference>
<evidence type="ECO:0000313" key="4">
    <source>
        <dbReference type="EMBL" id="KAF9530177.1"/>
    </source>
</evidence>
<evidence type="ECO:0000313" key="5">
    <source>
        <dbReference type="Proteomes" id="UP000807306"/>
    </source>
</evidence>
<organism evidence="4 5">
    <name type="scientific">Crepidotus variabilis</name>
    <dbReference type="NCBI Taxonomy" id="179855"/>
    <lineage>
        <taxon>Eukaryota</taxon>
        <taxon>Fungi</taxon>
        <taxon>Dikarya</taxon>
        <taxon>Basidiomycota</taxon>
        <taxon>Agaricomycotina</taxon>
        <taxon>Agaricomycetes</taxon>
        <taxon>Agaricomycetidae</taxon>
        <taxon>Agaricales</taxon>
        <taxon>Agaricineae</taxon>
        <taxon>Crepidotaceae</taxon>
        <taxon>Crepidotus</taxon>
    </lineage>
</organism>
<comment type="similarity">
    <text evidence="1">Belongs to the short-chain dehydrogenases/reductases (SDR) family.</text>
</comment>
<dbReference type="Gene3D" id="3.40.50.720">
    <property type="entry name" value="NAD(P)-binding Rossmann-like Domain"/>
    <property type="match status" value="1"/>
</dbReference>
<dbReference type="SUPFAM" id="SSF51735">
    <property type="entry name" value="NAD(P)-binding Rossmann-fold domains"/>
    <property type="match status" value="1"/>
</dbReference>
<dbReference type="Proteomes" id="UP000807306">
    <property type="component" value="Unassembled WGS sequence"/>
</dbReference>
<evidence type="ECO:0000256" key="3">
    <source>
        <dbReference type="SAM" id="MobiDB-lite"/>
    </source>
</evidence>
<dbReference type="PANTHER" id="PTHR44196">
    <property type="entry name" value="DEHYDROGENASE/REDUCTASE SDR FAMILY MEMBER 7B"/>
    <property type="match status" value="1"/>
</dbReference>
<keyword evidence="2" id="KW-0560">Oxidoreductase</keyword>
<feature type="region of interest" description="Disordered" evidence="3">
    <location>
        <begin position="65"/>
        <end position="84"/>
    </location>
</feature>
<proteinExistence type="inferred from homology"/>
<dbReference type="InterPro" id="IPR036291">
    <property type="entry name" value="NAD(P)-bd_dom_sf"/>
</dbReference>
<comment type="caution">
    <text evidence="4">The sequence shown here is derived from an EMBL/GenBank/DDBJ whole genome shotgun (WGS) entry which is preliminary data.</text>
</comment>
<evidence type="ECO:0000256" key="1">
    <source>
        <dbReference type="ARBA" id="ARBA00006484"/>
    </source>
</evidence>